<dbReference type="Proteomes" id="UP000499080">
    <property type="component" value="Unassembled WGS sequence"/>
</dbReference>
<accession>A0A4Y2J0P9</accession>
<evidence type="ECO:0000313" key="1">
    <source>
        <dbReference type="EMBL" id="GBM83129.1"/>
    </source>
</evidence>
<gene>
    <name evidence="1" type="ORF">AVEN_131847_1</name>
</gene>
<evidence type="ECO:0000313" key="2">
    <source>
        <dbReference type="Proteomes" id="UP000499080"/>
    </source>
</evidence>
<reference evidence="1 2" key="1">
    <citation type="journal article" date="2019" name="Sci. Rep.">
        <title>Orb-weaving spider Araneus ventricosus genome elucidates the spidroin gene catalogue.</title>
        <authorList>
            <person name="Kono N."/>
            <person name="Nakamura H."/>
            <person name="Ohtoshi R."/>
            <person name="Moran D.A.P."/>
            <person name="Shinohara A."/>
            <person name="Yoshida Y."/>
            <person name="Fujiwara M."/>
            <person name="Mori M."/>
            <person name="Tomita M."/>
            <person name="Arakawa K."/>
        </authorList>
    </citation>
    <scope>NUCLEOTIDE SEQUENCE [LARGE SCALE GENOMIC DNA]</scope>
</reference>
<dbReference type="EMBL" id="BGPR01108544">
    <property type="protein sequence ID" value="GBM83129.1"/>
    <property type="molecule type" value="Genomic_DNA"/>
</dbReference>
<name>A0A4Y2J0P9_ARAVE</name>
<dbReference type="AlphaFoldDB" id="A0A4Y2J0P9"/>
<organism evidence="1 2">
    <name type="scientific">Araneus ventricosus</name>
    <name type="common">Orbweaver spider</name>
    <name type="synonym">Epeira ventricosa</name>
    <dbReference type="NCBI Taxonomy" id="182803"/>
    <lineage>
        <taxon>Eukaryota</taxon>
        <taxon>Metazoa</taxon>
        <taxon>Ecdysozoa</taxon>
        <taxon>Arthropoda</taxon>
        <taxon>Chelicerata</taxon>
        <taxon>Arachnida</taxon>
        <taxon>Araneae</taxon>
        <taxon>Araneomorphae</taxon>
        <taxon>Entelegynae</taxon>
        <taxon>Araneoidea</taxon>
        <taxon>Araneidae</taxon>
        <taxon>Araneus</taxon>
    </lineage>
</organism>
<proteinExistence type="predicted"/>
<feature type="non-terminal residue" evidence="1">
    <location>
        <position position="1"/>
    </location>
</feature>
<keyword evidence="2" id="KW-1185">Reference proteome</keyword>
<protein>
    <submittedName>
        <fullName evidence="1">Uncharacterized protein</fullName>
    </submittedName>
</protein>
<sequence>DENLDLEVFDNEECIICREQGKTALWNSNVLCECSGPVPSFLAGTKCKPKAMRFF</sequence>
<comment type="caution">
    <text evidence="1">The sequence shown here is derived from an EMBL/GenBank/DDBJ whole genome shotgun (WGS) entry which is preliminary data.</text>
</comment>